<proteinExistence type="inferred from homology"/>
<evidence type="ECO:0000256" key="5">
    <source>
        <dbReference type="ARBA" id="ARBA00022989"/>
    </source>
</evidence>
<dbReference type="InterPro" id="IPR020846">
    <property type="entry name" value="MFS_dom"/>
</dbReference>
<gene>
    <name evidence="9" type="ORF">ACFQVD_34600</name>
</gene>
<evidence type="ECO:0000313" key="10">
    <source>
        <dbReference type="Proteomes" id="UP001596514"/>
    </source>
</evidence>
<dbReference type="PROSITE" id="PS50850">
    <property type="entry name" value="MFS"/>
    <property type="match status" value="1"/>
</dbReference>
<accession>A0ABW2T977</accession>
<dbReference type="Proteomes" id="UP001596514">
    <property type="component" value="Unassembled WGS sequence"/>
</dbReference>
<dbReference type="PANTHER" id="PTHR23514:SF3">
    <property type="entry name" value="BYPASS OF STOP CODON PROTEIN 6"/>
    <property type="match status" value="1"/>
</dbReference>
<evidence type="ECO:0000256" key="7">
    <source>
        <dbReference type="SAM" id="Phobius"/>
    </source>
</evidence>
<sequence>MPVPRSPWRAPVALAYATFVLAGLNAGVGGVLLPALIGDYGVDMTTIGITFFVSSAGFMLAGSGTGPLLERLGTRLALAIGGGLYVMATLYMASRPPFVAFLAVQLVAGYGIGVLESVLNAYLTELPSATTLLNRLHAFFGVGALLGPLTAAWMLTFLPWTAVWLVLAVACLPLVAGFLVAYPRHTPAGDGAAERPVPAGPPYPDALLPPADPEGSEPERGGLLTAVMRSPAVALASGFLAVYVGLEISVGNWGFTFLVEEHAQTGLTAGYISSGYWLGLTLGRFLISPVATRMGLTAVGMTYACLAGVTASAVLTWAAPGAAVATAGFLLLGFFLGPVFPTAMAVVPDLTTARLVPTAIGIMNGISVIGGAVLPWLTGAIGQSAGIWTLMPSAVLLALLQFALWRMIVARMTAERPDPVI</sequence>
<keyword evidence="3" id="KW-0813">Transport</keyword>
<feature type="transmembrane region" description="Helical" evidence="7">
    <location>
        <begin position="385"/>
        <end position="405"/>
    </location>
</feature>
<feature type="domain" description="Major facilitator superfamily (MFS) profile" evidence="8">
    <location>
        <begin position="11"/>
        <end position="410"/>
    </location>
</feature>
<comment type="similarity">
    <text evidence="2">Belongs to the major facilitator superfamily.</text>
</comment>
<protein>
    <submittedName>
        <fullName evidence="9">MFS transporter</fullName>
    </submittedName>
</protein>
<dbReference type="InterPro" id="IPR011701">
    <property type="entry name" value="MFS"/>
</dbReference>
<evidence type="ECO:0000313" key="9">
    <source>
        <dbReference type="EMBL" id="MFC7605243.1"/>
    </source>
</evidence>
<feature type="transmembrane region" description="Helical" evidence="7">
    <location>
        <begin position="49"/>
        <end position="69"/>
    </location>
</feature>
<dbReference type="InterPro" id="IPR051788">
    <property type="entry name" value="MFS_Transporter"/>
</dbReference>
<organism evidence="9 10">
    <name type="scientific">Streptosporangium amethystogenes subsp. fukuiense</name>
    <dbReference type="NCBI Taxonomy" id="698418"/>
    <lineage>
        <taxon>Bacteria</taxon>
        <taxon>Bacillati</taxon>
        <taxon>Actinomycetota</taxon>
        <taxon>Actinomycetes</taxon>
        <taxon>Streptosporangiales</taxon>
        <taxon>Streptosporangiaceae</taxon>
        <taxon>Streptosporangium</taxon>
    </lineage>
</organism>
<comment type="subcellular location">
    <subcellularLocation>
        <location evidence="1">Cell membrane</location>
        <topology evidence="1">Multi-pass membrane protein</topology>
    </subcellularLocation>
</comment>
<dbReference type="InterPro" id="IPR036259">
    <property type="entry name" value="MFS_trans_sf"/>
</dbReference>
<feature type="transmembrane region" description="Helical" evidence="7">
    <location>
        <begin position="136"/>
        <end position="156"/>
    </location>
</feature>
<dbReference type="RefSeq" id="WP_343972604.1">
    <property type="nucleotide sequence ID" value="NZ_BAAAGK010000097.1"/>
</dbReference>
<dbReference type="EMBL" id="JBHTEE010000001">
    <property type="protein sequence ID" value="MFC7605243.1"/>
    <property type="molecule type" value="Genomic_DNA"/>
</dbReference>
<feature type="transmembrane region" description="Helical" evidence="7">
    <location>
        <begin position="162"/>
        <end position="182"/>
    </location>
</feature>
<feature type="transmembrane region" description="Helical" evidence="7">
    <location>
        <begin position="294"/>
        <end position="318"/>
    </location>
</feature>
<evidence type="ECO:0000256" key="2">
    <source>
        <dbReference type="ARBA" id="ARBA00008335"/>
    </source>
</evidence>
<evidence type="ECO:0000256" key="6">
    <source>
        <dbReference type="ARBA" id="ARBA00023136"/>
    </source>
</evidence>
<keyword evidence="5 7" id="KW-1133">Transmembrane helix</keyword>
<dbReference type="PANTHER" id="PTHR23514">
    <property type="entry name" value="BYPASS OF STOP CODON PROTEIN 6"/>
    <property type="match status" value="1"/>
</dbReference>
<feature type="transmembrane region" description="Helical" evidence="7">
    <location>
        <begin position="12"/>
        <end position="37"/>
    </location>
</feature>
<keyword evidence="6 7" id="KW-0472">Membrane</keyword>
<feature type="transmembrane region" description="Helical" evidence="7">
    <location>
        <begin position="359"/>
        <end position="379"/>
    </location>
</feature>
<evidence type="ECO:0000256" key="1">
    <source>
        <dbReference type="ARBA" id="ARBA00004651"/>
    </source>
</evidence>
<dbReference type="Pfam" id="PF07690">
    <property type="entry name" value="MFS_1"/>
    <property type="match status" value="1"/>
</dbReference>
<feature type="transmembrane region" description="Helical" evidence="7">
    <location>
        <begin position="267"/>
        <end position="287"/>
    </location>
</feature>
<reference evidence="10" key="1">
    <citation type="journal article" date="2019" name="Int. J. Syst. Evol. Microbiol.">
        <title>The Global Catalogue of Microorganisms (GCM) 10K type strain sequencing project: providing services to taxonomists for standard genome sequencing and annotation.</title>
        <authorList>
            <consortium name="The Broad Institute Genomics Platform"/>
            <consortium name="The Broad Institute Genome Sequencing Center for Infectious Disease"/>
            <person name="Wu L."/>
            <person name="Ma J."/>
        </authorList>
    </citation>
    <scope>NUCLEOTIDE SEQUENCE [LARGE SCALE GENOMIC DNA]</scope>
    <source>
        <strain evidence="10">JCM 10083</strain>
    </source>
</reference>
<comment type="caution">
    <text evidence="9">The sequence shown here is derived from an EMBL/GenBank/DDBJ whole genome shotgun (WGS) entry which is preliminary data.</text>
</comment>
<evidence type="ECO:0000256" key="3">
    <source>
        <dbReference type="ARBA" id="ARBA00022448"/>
    </source>
</evidence>
<feature type="transmembrane region" description="Helical" evidence="7">
    <location>
        <begin position="76"/>
        <end position="93"/>
    </location>
</feature>
<feature type="transmembrane region" description="Helical" evidence="7">
    <location>
        <begin position="99"/>
        <end position="124"/>
    </location>
</feature>
<keyword evidence="10" id="KW-1185">Reference proteome</keyword>
<feature type="transmembrane region" description="Helical" evidence="7">
    <location>
        <begin position="232"/>
        <end position="255"/>
    </location>
</feature>
<name>A0ABW2T977_9ACTN</name>
<feature type="transmembrane region" description="Helical" evidence="7">
    <location>
        <begin position="324"/>
        <end position="347"/>
    </location>
</feature>
<keyword evidence="4 7" id="KW-0812">Transmembrane</keyword>
<dbReference type="SUPFAM" id="SSF103473">
    <property type="entry name" value="MFS general substrate transporter"/>
    <property type="match status" value="1"/>
</dbReference>
<dbReference type="Gene3D" id="1.20.1250.20">
    <property type="entry name" value="MFS general substrate transporter like domains"/>
    <property type="match status" value="1"/>
</dbReference>
<evidence type="ECO:0000259" key="8">
    <source>
        <dbReference type="PROSITE" id="PS50850"/>
    </source>
</evidence>
<evidence type="ECO:0000256" key="4">
    <source>
        <dbReference type="ARBA" id="ARBA00022692"/>
    </source>
</evidence>